<organism evidence="9 10">
    <name type="scientific">Quadrisphaera setariae</name>
    <dbReference type="NCBI Taxonomy" id="2593304"/>
    <lineage>
        <taxon>Bacteria</taxon>
        <taxon>Bacillati</taxon>
        <taxon>Actinomycetota</taxon>
        <taxon>Actinomycetes</taxon>
        <taxon>Kineosporiales</taxon>
        <taxon>Kineosporiaceae</taxon>
        <taxon>Quadrisphaera</taxon>
    </lineage>
</organism>
<dbReference type="OrthoDB" id="1115140at2"/>
<dbReference type="AlphaFoldDB" id="A0A5C8ZJ78"/>
<evidence type="ECO:0000256" key="4">
    <source>
        <dbReference type="ARBA" id="ARBA00029447"/>
    </source>
</evidence>
<reference evidence="9 10" key="1">
    <citation type="submission" date="2019-07" db="EMBL/GenBank/DDBJ databases">
        <title>Quadrisphaera sp. strain DD2A genome sequencing and assembly.</title>
        <authorList>
            <person name="Kim I."/>
        </authorList>
    </citation>
    <scope>NUCLEOTIDE SEQUENCE [LARGE SCALE GENOMIC DNA]</scope>
    <source>
        <strain evidence="9 10">DD2A</strain>
    </source>
</reference>
<sequence>MVLCRWSGGQPPAPRTGDAVFARLRDLKVATKLFAAFGVVCVLLLTVLGIGVLRLSEAQERLDDMYSGNLISLEALAAARLDIQLLRQDTSRAQAGINDPKTMKLALDGNVEHEAALDEDWKRYDSGKTGATAEQRAEAWKLVGQWREERKALFTFAQAGDNAGYSKHRDDVVAPLTTQIAKAMDGLYAAELANGAADAKAGAAAFRSAMTLMVGAAVIALAIAVTTAVVLARSISRPLTRVLDVVKGLAEGRLDQRTGITSRDEVGQLASATDESVANLAGVVRTIKTRADDLTRASEGLTGVSAQLSAGAEESSVQANLVAAASEEISVSMSTIAAAGEEMTSAIGEIAASTATAAQTAADAVSTAQEADAILTRLGTSSREIGEVVKLITSIAEQTNLLALNATIEAARAGELGKGFAVVAGEVKELARQTAQATDEIVGKVSATQADAADATAAISQISEVIGRIDALQATVASAVEEQSATTAEMVRSVTEVSSGTREISANIVGVATAARETTSSAQATTTTADDLQRTARELRESVAAFRL</sequence>
<accession>A0A5C8ZJ78</accession>
<dbReference type="PROSITE" id="PS50885">
    <property type="entry name" value="HAMP"/>
    <property type="match status" value="1"/>
</dbReference>
<dbReference type="GO" id="GO:0016020">
    <property type="term" value="C:membrane"/>
    <property type="evidence" value="ECO:0007669"/>
    <property type="project" value="InterPro"/>
</dbReference>
<dbReference type="PRINTS" id="PR00260">
    <property type="entry name" value="CHEMTRNSDUCR"/>
</dbReference>
<keyword evidence="3 5" id="KW-0807">Transducer</keyword>
<dbReference type="InterPro" id="IPR004089">
    <property type="entry name" value="MCPsignal_dom"/>
</dbReference>
<dbReference type="SMART" id="SM00283">
    <property type="entry name" value="MA"/>
    <property type="match status" value="1"/>
</dbReference>
<dbReference type="PROSITE" id="PS50111">
    <property type="entry name" value="CHEMOTAXIS_TRANSDUC_2"/>
    <property type="match status" value="1"/>
</dbReference>
<dbReference type="SUPFAM" id="SSF58104">
    <property type="entry name" value="Methyl-accepting chemotaxis protein (MCP) signaling domain"/>
    <property type="match status" value="1"/>
</dbReference>
<dbReference type="InterPro" id="IPR004090">
    <property type="entry name" value="Chemotax_Me-accpt_rcpt"/>
</dbReference>
<evidence type="ECO:0000256" key="5">
    <source>
        <dbReference type="PROSITE-ProRule" id="PRU00284"/>
    </source>
</evidence>
<dbReference type="Pfam" id="PF00672">
    <property type="entry name" value="HAMP"/>
    <property type="match status" value="1"/>
</dbReference>
<dbReference type="PANTHER" id="PTHR32089">
    <property type="entry name" value="METHYL-ACCEPTING CHEMOTAXIS PROTEIN MCPB"/>
    <property type="match status" value="1"/>
</dbReference>
<evidence type="ECO:0000256" key="6">
    <source>
        <dbReference type="SAM" id="Phobius"/>
    </source>
</evidence>
<evidence type="ECO:0000256" key="3">
    <source>
        <dbReference type="ARBA" id="ARBA00023224"/>
    </source>
</evidence>
<proteinExistence type="inferred from homology"/>
<dbReference type="InterPro" id="IPR003660">
    <property type="entry name" value="HAMP_dom"/>
</dbReference>
<feature type="domain" description="Methyl-accepting transducer" evidence="7">
    <location>
        <begin position="290"/>
        <end position="533"/>
    </location>
</feature>
<keyword evidence="10" id="KW-1185">Reference proteome</keyword>
<feature type="transmembrane region" description="Helical" evidence="6">
    <location>
        <begin position="33"/>
        <end position="55"/>
    </location>
</feature>
<dbReference type="CDD" id="cd06225">
    <property type="entry name" value="HAMP"/>
    <property type="match status" value="1"/>
</dbReference>
<evidence type="ECO:0000313" key="10">
    <source>
        <dbReference type="Proteomes" id="UP000321234"/>
    </source>
</evidence>
<dbReference type="GO" id="GO:0006935">
    <property type="term" value="P:chemotaxis"/>
    <property type="evidence" value="ECO:0007669"/>
    <property type="project" value="InterPro"/>
</dbReference>
<evidence type="ECO:0000259" key="7">
    <source>
        <dbReference type="PROSITE" id="PS50111"/>
    </source>
</evidence>
<comment type="caution">
    <text evidence="9">The sequence shown here is derived from an EMBL/GenBank/DDBJ whole genome shotgun (WGS) entry which is preliminary data.</text>
</comment>
<dbReference type="SMART" id="SM00304">
    <property type="entry name" value="HAMP"/>
    <property type="match status" value="1"/>
</dbReference>
<keyword evidence="2 6" id="KW-1133">Transmembrane helix</keyword>
<comment type="similarity">
    <text evidence="4">Belongs to the methyl-accepting chemotaxis (MCP) protein family.</text>
</comment>
<protein>
    <submittedName>
        <fullName evidence="9">Methyl-accepting chemotaxis protein</fullName>
    </submittedName>
</protein>
<dbReference type="GO" id="GO:0004888">
    <property type="term" value="F:transmembrane signaling receptor activity"/>
    <property type="evidence" value="ECO:0007669"/>
    <property type="project" value="InterPro"/>
</dbReference>
<gene>
    <name evidence="9" type="ORF">FMM08_05620</name>
</gene>
<dbReference type="Pfam" id="PF00015">
    <property type="entry name" value="MCPsignal"/>
    <property type="match status" value="1"/>
</dbReference>
<dbReference type="Gene3D" id="1.10.287.950">
    <property type="entry name" value="Methyl-accepting chemotaxis protein"/>
    <property type="match status" value="1"/>
</dbReference>
<name>A0A5C8ZJ78_9ACTN</name>
<dbReference type="Proteomes" id="UP000321234">
    <property type="component" value="Unassembled WGS sequence"/>
</dbReference>
<dbReference type="EMBL" id="VKAC01000003">
    <property type="protein sequence ID" value="TXR56976.1"/>
    <property type="molecule type" value="Genomic_DNA"/>
</dbReference>
<keyword evidence="1 6" id="KW-0812">Transmembrane</keyword>
<dbReference type="Pfam" id="PF12729">
    <property type="entry name" value="4HB_MCP_1"/>
    <property type="match status" value="1"/>
</dbReference>
<feature type="transmembrane region" description="Helical" evidence="6">
    <location>
        <begin position="210"/>
        <end position="232"/>
    </location>
</feature>
<keyword evidence="6" id="KW-0472">Membrane</keyword>
<evidence type="ECO:0000313" key="9">
    <source>
        <dbReference type="EMBL" id="TXR56976.1"/>
    </source>
</evidence>
<evidence type="ECO:0000256" key="2">
    <source>
        <dbReference type="ARBA" id="ARBA00022989"/>
    </source>
</evidence>
<evidence type="ECO:0000256" key="1">
    <source>
        <dbReference type="ARBA" id="ARBA00022692"/>
    </source>
</evidence>
<dbReference type="InterPro" id="IPR024478">
    <property type="entry name" value="HlyB_4HB_MCP"/>
</dbReference>
<dbReference type="GO" id="GO:0007165">
    <property type="term" value="P:signal transduction"/>
    <property type="evidence" value="ECO:0007669"/>
    <property type="project" value="UniProtKB-KW"/>
</dbReference>
<dbReference type="PANTHER" id="PTHR32089:SF112">
    <property type="entry name" value="LYSOZYME-LIKE PROTEIN-RELATED"/>
    <property type="match status" value="1"/>
</dbReference>
<evidence type="ECO:0000259" key="8">
    <source>
        <dbReference type="PROSITE" id="PS50885"/>
    </source>
</evidence>
<feature type="domain" description="HAMP" evidence="8">
    <location>
        <begin position="233"/>
        <end position="285"/>
    </location>
</feature>